<dbReference type="Gene3D" id="3.30.565.10">
    <property type="entry name" value="Histidine kinase-like ATPase, C-terminal domain"/>
    <property type="match status" value="1"/>
</dbReference>
<accession>A0A1G9CSZ3</accession>
<gene>
    <name evidence="3" type="ORF">SAMN05660337_0776</name>
</gene>
<dbReference type="InterPro" id="IPR003594">
    <property type="entry name" value="HATPase_dom"/>
</dbReference>
<dbReference type="AlphaFoldDB" id="A0A1G9CSZ3"/>
<feature type="domain" description="Histidine kinase/HSP90-like ATPase" evidence="2">
    <location>
        <begin position="291"/>
        <end position="410"/>
    </location>
</feature>
<dbReference type="SUPFAM" id="SSF55874">
    <property type="entry name" value="ATPase domain of HSP90 chaperone/DNA topoisomerase II/histidine kinase"/>
    <property type="match status" value="1"/>
</dbReference>
<reference evidence="4" key="1">
    <citation type="submission" date="2016-10" db="EMBL/GenBank/DDBJ databases">
        <authorList>
            <person name="Varghese N."/>
            <person name="Submissions S."/>
        </authorList>
    </citation>
    <scope>NUCLEOTIDE SEQUENCE [LARGE SCALE GENOMIC DNA]</scope>
    <source>
        <strain evidence="4">DSM 16995</strain>
    </source>
</reference>
<dbReference type="EMBL" id="FNGA01000001">
    <property type="protein sequence ID" value="SDK54524.1"/>
    <property type="molecule type" value="Genomic_DNA"/>
</dbReference>
<keyword evidence="1" id="KW-0812">Transmembrane</keyword>
<dbReference type="OrthoDB" id="5443598at2"/>
<organism evidence="3 4">
    <name type="scientific">Maridesulfovibrio ferrireducens</name>
    <dbReference type="NCBI Taxonomy" id="246191"/>
    <lineage>
        <taxon>Bacteria</taxon>
        <taxon>Pseudomonadati</taxon>
        <taxon>Thermodesulfobacteriota</taxon>
        <taxon>Desulfovibrionia</taxon>
        <taxon>Desulfovibrionales</taxon>
        <taxon>Desulfovibrionaceae</taxon>
        <taxon>Maridesulfovibrio</taxon>
    </lineage>
</organism>
<name>A0A1G9CSZ3_9BACT</name>
<sequence>MRSKKNNPESKGKHSYGKTIRNLGERLLSPTKNGGWRLPILAVFYIFAYIFFDMMVDSPIRHYIFCIVLVVSSLYFSWRIGGRETMTYVGFFNIFFAFIFSRLLYMTGSFSSKLFLSRSFMVLYVTAIIFMFIMTKRKSPADIDKITREKSIRDEQQKRRQLELMVATEKLTGDMIVQANMVKDELMVLQNSWKSQIHTIINDLPKVKERELYNQIVTPFEESIVEHLRGLENRLSFRPQLIGLDELAKLLKQNLDSDKKRFQKKLDAAFNFKGWETRVEEIYIDRYKTWEILLNLLRNSQTAMELRQIELLRKGSEEFKAYVPRLAIIADIAGKNARIRVLDTGGGVPEDGLQDLFKRAVPSTKRQGKAMGQGTLFVKFFGDNMGFDISASNTEALGSKGLEVSILIPLGTFGPAGAIPAGETA</sequence>
<feature type="transmembrane region" description="Helical" evidence="1">
    <location>
        <begin position="85"/>
        <end position="103"/>
    </location>
</feature>
<dbReference type="Proteomes" id="UP000199053">
    <property type="component" value="Unassembled WGS sequence"/>
</dbReference>
<proteinExistence type="predicted"/>
<dbReference type="RefSeq" id="WP_139167322.1">
    <property type="nucleotide sequence ID" value="NZ_FNGA01000001.1"/>
</dbReference>
<dbReference type="Pfam" id="PF02518">
    <property type="entry name" value="HATPase_c"/>
    <property type="match status" value="1"/>
</dbReference>
<keyword evidence="4" id="KW-1185">Reference proteome</keyword>
<evidence type="ECO:0000313" key="3">
    <source>
        <dbReference type="EMBL" id="SDK54524.1"/>
    </source>
</evidence>
<keyword evidence="1" id="KW-1133">Transmembrane helix</keyword>
<evidence type="ECO:0000259" key="2">
    <source>
        <dbReference type="Pfam" id="PF02518"/>
    </source>
</evidence>
<feature type="transmembrane region" description="Helical" evidence="1">
    <location>
        <begin position="36"/>
        <end position="54"/>
    </location>
</feature>
<dbReference type="InterPro" id="IPR036890">
    <property type="entry name" value="HATPase_C_sf"/>
</dbReference>
<feature type="transmembrane region" description="Helical" evidence="1">
    <location>
        <begin position="115"/>
        <end position="135"/>
    </location>
</feature>
<protein>
    <recommendedName>
        <fullName evidence="2">Histidine kinase/HSP90-like ATPase domain-containing protein</fullName>
    </recommendedName>
</protein>
<feature type="transmembrane region" description="Helical" evidence="1">
    <location>
        <begin position="60"/>
        <end position="78"/>
    </location>
</feature>
<dbReference type="STRING" id="246191.SAMN05660337_0776"/>
<evidence type="ECO:0000313" key="4">
    <source>
        <dbReference type="Proteomes" id="UP000199053"/>
    </source>
</evidence>
<keyword evidence="1" id="KW-0472">Membrane</keyword>
<evidence type="ECO:0000256" key="1">
    <source>
        <dbReference type="SAM" id="Phobius"/>
    </source>
</evidence>